<dbReference type="Proteomes" id="UP001431532">
    <property type="component" value="Unassembled WGS sequence"/>
</dbReference>
<accession>A0AAW6U8U4</accession>
<evidence type="ECO:0000256" key="1">
    <source>
        <dbReference type="HAMAP-Rule" id="MF_00652"/>
    </source>
</evidence>
<dbReference type="GO" id="GO:0005829">
    <property type="term" value="C:cytosol"/>
    <property type="evidence" value="ECO:0007669"/>
    <property type="project" value="TreeGrafter"/>
</dbReference>
<sequence>MIILLSPAKTFSKIKVTSENKPLFNEDASYLISKLKKLSVLSIHRKMKISKDLAQKTYDYYQTFGNESLRAIYAYDGYAYKGLDVFSLNEKALSYMKNHLYILSGLYGLLRPYDGISYYRLEMQDQTILNLYRYWKKKINDYMNQQHPNEWIINLASHEYSKIIEPSKHVLTISFLQKMNGQYKTISMHAKKARGMMAKHLISNPIDDVSKIKSITFDGYHYDEHLSNTFEYVFTKELTL</sequence>
<dbReference type="HAMAP" id="MF_00652">
    <property type="entry name" value="UPF0246"/>
    <property type="match status" value="1"/>
</dbReference>
<evidence type="ECO:0000313" key="3">
    <source>
        <dbReference type="Proteomes" id="UP001431532"/>
    </source>
</evidence>
<comment type="similarity">
    <text evidence="1">Belongs to the UPF0246 family.</text>
</comment>
<name>A0AAW6U8U4_9MOLU</name>
<dbReference type="AlphaFoldDB" id="A0AAW6U8U4"/>
<dbReference type="EMBL" id="JASCXW010000005">
    <property type="protein sequence ID" value="MDI6452523.1"/>
    <property type="molecule type" value="Genomic_DNA"/>
</dbReference>
<comment type="caution">
    <text evidence="2">The sequence shown here is derived from an EMBL/GenBank/DDBJ whole genome shotgun (WGS) entry which is preliminary data.</text>
</comment>
<evidence type="ECO:0000313" key="2">
    <source>
        <dbReference type="EMBL" id="MDI6452523.1"/>
    </source>
</evidence>
<organism evidence="2 3">
    <name type="scientific">Peloplasma aerotolerans</name>
    <dbReference type="NCBI Taxonomy" id="3044389"/>
    <lineage>
        <taxon>Bacteria</taxon>
        <taxon>Bacillati</taxon>
        <taxon>Mycoplasmatota</taxon>
        <taxon>Mollicutes</taxon>
        <taxon>Acholeplasmatales</taxon>
        <taxon>Acholeplasmataceae</taxon>
        <taxon>Peloplasma</taxon>
    </lineage>
</organism>
<protein>
    <recommendedName>
        <fullName evidence="1">UPF0246 protein QJ521_03000</fullName>
    </recommendedName>
</protein>
<reference evidence="2" key="1">
    <citation type="submission" date="2023-05" db="EMBL/GenBank/DDBJ databases">
        <title>Mariniplasma microaerophilum sp. nov., a novel anaerobic mollicute isolated from terrestrial mud volcano, Taman Peninsula, Russia.</title>
        <authorList>
            <person name="Khomyakova M.A."/>
            <person name="Merkel A.Y."/>
            <person name="Slobodkin A.I."/>
        </authorList>
    </citation>
    <scope>NUCLEOTIDE SEQUENCE</scope>
    <source>
        <strain evidence="2">M4Ah</strain>
    </source>
</reference>
<gene>
    <name evidence="2" type="ORF">QJ521_03000</name>
</gene>
<proteinExistence type="inferred from homology"/>
<dbReference type="PANTHER" id="PTHR30283">
    <property type="entry name" value="PEROXIDE STRESS RESPONSE PROTEIN YAAA"/>
    <property type="match status" value="1"/>
</dbReference>
<dbReference type="PANTHER" id="PTHR30283:SF4">
    <property type="entry name" value="PEROXIDE STRESS RESISTANCE PROTEIN YAAA"/>
    <property type="match status" value="1"/>
</dbReference>
<dbReference type="InterPro" id="IPR005583">
    <property type="entry name" value="YaaA"/>
</dbReference>
<keyword evidence="3" id="KW-1185">Reference proteome</keyword>
<dbReference type="Pfam" id="PF03883">
    <property type="entry name" value="H2O2_YaaD"/>
    <property type="match status" value="1"/>
</dbReference>
<dbReference type="RefSeq" id="WP_282838938.1">
    <property type="nucleotide sequence ID" value="NZ_JASCXW010000005.1"/>
</dbReference>
<dbReference type="GO" id="GO:0033194">
    <property type="term" value="P:response to hydroperoxide"/>
    <property type="evidence" value="ECO:0007669"/>
    <property type="project" value="TreeGrafter"/>
</dbReference>